<keyword evidence="2" id="KW-1133">Transmembrane helix</keyword>
<feature type="compositionally biased region" description="Low complexity" evidence="1">
    <location>
        <begin position="370"/>
        <end position="379"/>
    </location>
</feature>
<dbReference type="AlphaFoldDB" id="A0A7S3TAW9"/>
<keyword evidence="2" id="KW-0812">Transmembrane</keyword>
<proteinExistence type="predicted"/>
<name>A0A7S3TAW9_EMIHU</name>
<accession>A0A7S3TAW9</accession>
<gene>
    <name evidence="3" type="ORF">EHUX00137_LOCUS35406</name>
</gene>
<dbReference type="EMBL" id="HBIR01045334">
    <property type="protein sequence ID" value="CAE0579129.1"/>
    <property type="molecule type" value="Transcribed_RNA"/>
</dbReference>
<feature type="region of interest" description="Disordered" evidence="1">
    <location>
        <begin position="221"/>
        <end position="262"/>
    </location>
</feature>
<feature type="region of interest" description="Disordered" evidence="1">
    <location>
        <begin position="275"/>
        <end position="310"/>
    </location>
</feature>
<evidence type="ECO:0000256" key="2">
    <source>
        <dbReference type="SAM" id="Phobius"/>
    </source>
</evidence>
<evidence type="ECO:0000313" key="3">
    <source>
        <dbReference type="EMBL" id="CAE0579129.1"/>
    </source>
</evidence>
<feature type="region of interest" description="Disordered" evidence="1">
    <location>
        <begin position="34"/>
        <end position="139"/>
    </location>
</feature>
<dbReference type="PRINTS" id="PR01217">
    <property type="entry name" value="PRICHEXTENSN"/>
</dbReference>
<protein>
    <submittedName>
        <fullName evidence="3">Uncharacterized protein</fullName>
    </submittedName>
</protein>
<feature type="region of interest" description="Disordered" evidence="1">
    <location>
        <begin position="346"/>
        <end position="379"/>
    </location>
</feature>
<keyword evidence="2" id="KW-0472">Membrane</keyword>
<reference evidence="3" key="1">
    <citation type="submission" date="2021-01" db="EMBL/GenBank/DDBJ databases">
        <authorList>
            <person name="Corre E."/>
            <person name="Pelletier E."/>
            <person name="Niang G."/>
            <person name="Scheremetjew M."/>
            <person name="Finn R."/>
            <person name="Kale V."/>
            <person name="Holt S."/>
            <person name="Cochrane G."/>
            <person name="Meng A."/>
            <person name="Brown T."/>
            <person name="Cohen L."/>
        </authorList>
    </citation>
    <scope>NUCLEOTIDE SEQUENCE</scope>
    <source>
        <strain evidence="3">379</strain>
    </source>
</reference>
<feature type="transmembrane region" description="Helical" evidence="2">
    <location>
        <begin position="147"/>
        <end position="169"/>
    </location>
</feature>
<evidence type="ECO:0000256" key="1">
    <source>
        <dbReference type="SAM" id="MobiDB-lite"/>
    </source>
</evidence>
<organism evidence="3">
    <name type="scientific">Emiliania huxleyi</name>
    <name type="common">Coccolithophore</name>
    <name type="synonym">Pontosphaera huxleyi</name>
    <dbReference type="NCBI Taxonomy" id="2903"/>
    <lineage>
        <taxon>Eukaryota</taxon>
        <taxon>Haptista</taxon>
        <taxon>Haptophyta</taxon>
        <taxon>Prymnesiophyceae</taxon>
        <taxon>Isochrysidales</taxon>
        <taxon>Noelaerhabdaceae</taxon>
        <taxon>Emiliania</taxon>
    </lineage>
</organism>
<feature type="compositionally biased region" description="Pro residues" evidence="1">
    <location>
        <begin position="35"/>
        <end position="133"/>
    </location>
</feature>
<feature type="compositionally biased region" description="Basic and acidic residues" evidence="1">
    <location>
        <begin position="291"/>
        <end position="302"/>
    </location>
</feature>
<sequence>MVDDRTLAPEEAPMLRFTNYPRYEIDYLWQHVLPRAPPPPPFPPALPPHPPLPPQPSLPPSPSPPQHPPPPLPPPRLPPLSPPLLPPPLPPPSPSPPLPPPSTPPPLLPPPPPAPPAPPLPPAPPPALPPPASPFFEQQSESSSTSVVIWAVLGASIFAVILAVTACYYSWRLRRRRRDAAAGFLDVKGDGLAEEGEDSVLDHSQLQTRVARRVARARRVNAALTLPPGNRSFRGSPGSPTKSAASSPREYPGTTSSTDPSEVGIVLVGGKLQCATGGAGTSSESTSSCPSREHSGRMEQRETQVGPSLGRADGERLRLEVNGLRVGACDNAAASEPLELPHATLHPKPHPAPWPTPPHAVQGEWQREPSASLDRQAAKAASARIASEAAALVAAKSEGRMDRI</sequence>